<gene>
    <name evidence="15" type="ORF">Syn7803C101_125</name>
    <name evidence="16" type="ORF">Syn7803C104_128</name>
    <name evidence="17" type="ORF">Syn7803C107_126</name>
    <name evidence="18" type="ORF">Syn7803C31_129</name>
    <name evidence="19" type="ORF">Syn7803C33_125</name>
    <name evidence="20" type="ORF">Syn7803C38_124</name>
    <name evidence="1" type="ORF">Syn7803C42_126</name>
    <name evidence="2" type="ORF">Syn7803C47_127</name>
    <name evidence="3" type="ORF">Syn7803C59_125</name>
    <name evidence="4" type="ORF">Syn7803C60_124</name>
    <name evidence="5" type="ORF">Syn7803C86_127</name>
    <name evidence="6" type="ORF">Syn7803US101_124</name>
    <name evidence="7" type="ORF">Syn7803US102_126</name>
    <name evidence="8" type="ORF">Syn7803US112_126</name>
    <name evidence="9" type="ORF">Syn7803US117_124</name>
    <name evidence="10" type="ORF">Syn7803US123_127</name>
    <name evidence="11" type="ORF">Syn7803US19_124</name>
    <name evidence="12" type="ORF">Syn7803US1_126</name>
    <name evidence="13" type="ORF">Syn7803US60_124</name>
    <name evidence="14" type="ORF">Syn7803US62_124</name>
</gene>
<evidence type="ECO:0000313" key="1">
    <source>
        <dbReference type="EMBL" id="AIX14311.1"/>
    </source>
</evidence>
<sequence>MLLLDHNPVLPMKEKTNYVNLFKSNEVNVSKHMFNLVMSRNYNGDIELFKSVLSRKNQGKKTVVYDNIKDYHKEFYSDSEWWTNANENERAAILRRLSHVMAKESVQKNNIKQYERENVITSTVEPEVPVDNNYTGLEQMFNTNSDTNEIVDQFALLADQGWTTIKYKDVWEVSK</sequence>
<dbReference type="Proteomes" id="UP000185407">
    <property type="component" value="Segment"/>
</dbReference>
<evidence type="ECO:0000313" key="21">
    <source>
        <dbReference type="Proteomes" id="UP000185387"/>
    </source>
</evidence>
<evidence type="ECO:0000313" key="13">
    <source>
        <dbReference type="EMBL" id="AIX35042.1"/>
    </source>
</evidence>
<evidence type="ECO:0000313" key="11">
    <source>
        <dbReference type="EMBL" id="AIX28053.1"/>
    </source>
</evidence>
<dbReference type="Proteomes" id="UP000185393">
    <property type="component" value="Segment"/>
</dbReference>
<evidence type="ECO:0000313" key="14">
    <source>
        <dbReference type="EMBL" id="AIX35465.1"/>
    </source>
</evidence>
<dbReference type="EMBL" id="KJ019157">
    <property type="protein sequence ID" value="AIX45261.1"/>
    <property type="molecule type" value="Genomic_DNA"/>
</dbReference>
<dbReference type="EMBL" id="KJ019158">
    <property type="protein sequence ID" value="AIX45468.1"/>
    <property type="molecule type" value="Genomic_DNA"/>
</dbReference>
<dbReference type="Proteomes" id="UP000185387">
    <property type="component" value="Segment"/>
</dbReference>
<dbReference type="Proteomes" id="UP000185408">
    <property type="component" value="Segment"/>
</dbReference>
<dbReference type="EMBL" id="KJ019038">
    <property type="protein sequence ID" value="AIX16932.1"/>
    <property type="molecule type" value="Genomic_DNA"/>
</dbReference>
<dbReference type="Proteomes" id="UP000185388">
    <property type="component" value="Segment"/>
</dbReference>
<dbReference type="Proteomes" id="UP000185396">
    <property type="component" value="Segment"/>
</dbReference>
<dbReference type="Proteomes" id="UP000185389">
    <property type="component" value="Segment"/>
</dbReference>
<dbReference type="EMBL" id="KJ019055">
    <property type="protein sequence ID" value="AIX20807.1"/>
    <property type="molecule type" value="Genomic_DNA"/>
</dbReference>
<evidence type="ECO:0000313" key="10">
    <source>
        <dbReference type="EMBL" id="AIX27278.1"/>
    </source>
</evidence>
<dbReference type="Proteomes" id="UP000185406">
    <property type="component" value="Segment"/>
</dbReference>
<evidence type="ECO:0000313" key="12">
    <source>
        <dbReference type="EMBL" id="AIX28262.1"/>
    </source>
</evidence>
<accession>A0A0E3ES79</accession>
<dbReference type="EMBL" id="KJ019116">
    <property type="protein sequence ID" value="AIX35465.1"/>
    <property type="molecule type" value="Genomic_DNA"/>
</dbReference>
<evidence type="ECO:0000313" key="17">
    <source>
        <dbReference type="EMBL" id="AIX40280.1"/>
    </source>
</evidence>
<dbReference type="Proteomes" id="UP000185390">
    <property type="component" value="Segment"/>
</dbReference>
<dbReference type="EMBL" id="KJ019084">
    <property type="protein sequence ID" value="AIX27278.1"/>
    <property type="molecule type" value="Genomic_DNA"/>
</dbReference>
<evidence type="ECO:0000313" key="8">
    <source>
        <dbReference type="EMBL" id="AIX25558.1"/>
    </source>
</evidence>
<evidence type="ECO:0000313" key="19">
    <source>
        <dbReference type="EMBL" id="AIX45468.1"/>
    </source>
</evidence>
<dbReference type="EMBL" id="KJ019088">
    <property type="protein sequence ID" value="AIX28262.1"/>
    <property type="molecule type" value="Genomic_DNA"/>
</dbReference>
<reference evidence="21 22" key="1">
    <citation type="submission" date="2013-12" db="EMBL/GenBank/DDBJ databases">
        <title>Ecological redundancy of diverse viral populations within a natural community.</title>
        <authorList>
            <person name="Gregory A.C."/>
            <person name="LaButti K."/>
            <person name="Copeland A."/>
            <person name="Woyke T."/>
            <person name="Sullivan M.B."/>
        </authorList>
    </citation>
    <scope>NUCLEOTIDE SEQUENCE [LARGE SCALE GENOMIC DNA]</scope>
    <source>
        <strain evidence="15">Syn7803C101</strain>
        <strain evidence="16">Syn7803C104</strain>
        <strain evidence="17">Syn7803C107</strain>
        <strain evidence="18">Syn7803C31</strain>
        <strain evidence="19">Syn7803C33</strain>
        <strain evidence="20">Syn7803C38</strain>
        <strain evidence="1">Syn7803C42</strain>
        <strain evidence="2">Syn7803C47</strain>
        <strain evidence="3">Syn7803C59</strain>
        <strain evidence="4">Syn7803C60</strain>
        <strain evidence="5">Syn7803C86</strain>
        <strain evidence="12">Syn7803US1</strain>
        <strain evidence="6">Syn7803US101</strain>
        <strain evidence="7">Syn7803US102</strain>
        <strain evidence="8">Syn7803US112</strain>
        <strain evidence="9">Syn7803US117</strain>
        <strain evidence="10">Syn7803US123</strain>
        <strain evidence="11">Syn7803US19</strain>
        <strain evidence="13">Syn7803US60</strain>
        <strain evidence="14">Syn7803US62</strain>
    </source>
</reference>
<dbReference type="Proteomes" id="UP000185409">
    <property type="component" value="Segment"/>
</dbReference>
<evidence type="ECO:0000313" key="3">
    <source>
        <dbReference type="EMBL" id="AIX16932.1"/>
    </source>
</evidence>
<evidence type="ECO:0000313" key="6">
    <source>
        <dbReference type="EMBL" id="AIX23603.1"/>
    </source>
</evidence>
<dbReference type="EMBL" id="KJ019138">
    <property type="protein sequence ID" value="AIX40280.1"/>
    <property type="molecule type" value="Genomic_DNA"/>
</dbReference>
<evidence type="ECO:0000313" key="7">
    <source>
        <dbReference type="EMBL" id="AIX23811.1"/>
    </source>
</evidence>
<dbReference type="Proteomes" id="UP000185400">
    <property type="component" value="Segment"/>
</dbReference>
<evidence type="ECO:0000313" key="15">
    <source>
        <dbReference type="EMBL" id="AIX39643.1"/>
    </source>
</evidence>
<dbReference type="Proteomes" id="UP000185391">
    <property type="component" value="Segment"/>
</dbReference>
<dbReference type="Proteomes" id="UP000185401">
    <property type="component" value="Segment"/>
</dbReference>
<evidence type="ECO:0000313" key="4">
    <source>
        <dbReference type="EMBL" id="AIX17140.1"/>
    </source>
</evidence>
<evidence type="ECO:0000313" key="20">
    <source>
        <dbReference type="EMBL" id="AIX46616.1"/>
    </source>
</evidence>
<dbReference type="EMBL" id="KJ019135">
    <property type="protein sequence ID" value="AIX39643.1"/>
    <property type="molecule type" value="Genomic_DNA"/>
</dbReference>
<dbReference type="EMBL" id="KJ019087">
    <property type="protein sequence ID" value="AIX28053.1"/>
    <property type="molecule type" value="Genomic_DNA"/>
</dbReference>
<dbReference type="EMBL" id="KJ019081">
    <property type="protein sequence ID" value="AIX26639.1"/>
    <property type="molecule type" value="Genomic_DNA"/>
</dbReference>
<name>A0A0E3ES79_9CAUD</name>
<evidence type="ECO:0000313" key="5">
    <source>
        <dbReference type="EMBL" id="AIX20807.1"/>
    </source>
</evidence>
<dbReference type="Proteomes" id="UP000185392">
    <property type="component" value="Segment"/>
</dbReference>
<evidence type="ECO:0000313" key="23">
    <source>
        <dbReference type="Proteomes" id="UP000185398"/>
    </source>
</evidence>
<dbReference type="Proteomes" id="UP000185394">
    <property type="component" value="Segment"/>
</dbReference>
<dbReference type="Proteomes" id="UP000185402">
    <property type="component" value="Segment"/>
</dbReference>
<evidence type="ECO:0000313" key="22">
    <source>
        <dbReference type="Proteomes" id="UP000185388"/>
    </source>
</evidence>
<dbReference type="EMBL" id="KJ019068">
    <property type="protein sequence ID" value="AIX23811.1"/>
    <property type="molecule type" value="Genomic_DNA"/>
</dbReference>
<dbReference type="Proteomes" id="UP000185404">
    <property type="component" value="Segment"/>
</dbReference>
<dbReference type="EMBL" id="KJ019114">
    <property type="protein sequence ID" value="AIX35042.1"/>
    <property type="molecule type" value="Genomic_DNA"/>
</dbReference>
<dbReference type="EMBL" id="KJ019026">
    <property type="protein sequence ID" value="AIX14311.1"/>
    <property type="molecule type" value="Genomic_DNA"/>
</dbReference>
<evidence type="ECO:0000313" key="18">
    <source>
        <dbReference type="EMBL" id="AIX45261.1"/>
    </source>
</evidence>
<dbReference type="EMBL" id="KJ019039">
    <property type="protein sequence ID" value="AIX17140.1"/>
    <property type="molecule type" value="Genomic_DNA"/>
</dbReference>
<protein>
    <submittedName>
        <fullName evidence="3">Uncharacterized protein</fullName>
    </submittedName>
</protein>
<dbReference type="Proteomes" id="UP000185397">
    <property type="component" value="Segment"/>
</dbReference>
<evidence type="ECO:0000313" key="9">
    <source>
        <dbReference type="EMBL" id="AIX26639.1"/>
    </source>
</evidence>
<organism evidence="3 23">
    <name type="scientific">Synechococcus phage ACG-2014a</name>
    <dbReference type="NCBI Taxonomy" id="1493507"/>
    <lineage>
        <taxon>Viruses</taxon>
        <taxon>Duplodnaviria</taxon>
        <taxon>Heunggongvirae</taxon>
        <taxon>Uroviricota</taxon>
        <taxon>Caudoviricetes</taxon>
        <taxon>Pantevenvirales</taxon>
        <taxon>Kyanoviridae</taxon>
        <taxon>Acionnavirus</taxon>
        <taxon>Acionnavirus monteraybay</taxon>
    </lineage>
</organism>
<dbReference type="Proteomes" id="UP000185405">
    <property type="component" value="Segment"/>
</dbReference>
<dbReference type="EMBL" id="KJ019163">
    <property type="protein sequence ID" value="AIX46616.1"/>
    <property type="molecule type" value="Genomic_DNA"/>
</dbReference>
<dbReference type="EMBL" id="KJ019067">
    <property type="protein sequence ID" value="AIX23603.1"/>
    <property type="molecule type" value="Genomic_DNA"/>
</dbReference>
<dbReference type="EMBL" id="KJ019076">
    <property type="protein sequence ID" value="AIX25558.1"/>
    <property type="molecule type" value="Genomic_DNA"/>
</dbReference>
<dbReference type="EMBL" id="KJ019137">
    <property type="protein sequence ID" value="AIX40072.1"/>
    <property type="molecule type" value="Genomic_DNA"/>
</dbReference>
<evidence type="ECO:0000313" key="2">
    <source>
        <dbReference type="EMBL" id="AIX15176.1"/>
    </source>
</evidence>
<dbReference type="EMBL" id="KJ019030">
    <property type="protein sequence ID" value="AIX15176.1"/>
    <property type="molecule type" value="Genomic_DNA"/>
</dbReference>
<dbReference type="Proteomes" id="UP000185398">
    <property type="component" value="Segment"/>
</dbReference>
<proteinExistence type="predicted"/>
<evidence type="ECO:0000313" key="16">
    <source>
        <dbReference type="EMBL" id="AIX40072.1"/>
    </source>
</evidence>